<evidence type="ECO:0008006" key="4">
    <source>
        <dbReference type="Google" id="ProtNLM"/>
    </source>
</evidence>
<dbReference type="InParanoid" id="I3TEM1"/>
<keyword evidence="1" id="KW-0472">Membrane</keyword>
<dbReference type="eggNOG" id="arCOG01465">
    <property type="taxonomic scope" value="Archaea"/>
</dbReference>
<dbReference type="Proteomes" id="UP000005270">
    <property type="component" value="Chromosome"/>
</dbReference>
<feature type="transmembrane region" description="Helical" evidence="1">
    <location>
        <begin position="43"/>
        <end position="67"/>
    </location>
</feature>
<dbReference type="KEGG" id="thg:TCELL_0785"/>
<keyword evidence="1" id="KW-1133">Transmembrane helix</keyword>
<sequence length="244" mass="26285">MTQVGFAVGVLMTPAYIYGSQSVVSKAGELFGVKPAFTDLLVFSMVLSALLGVVAIIIGDVVGTLYYEFKIAESTVLIFEATGLTHYIVVNAVVRSIVNTLLSSIYLLPVLGALKGASGLITYLVVVMILVPAGVTLGLLASIVGLSVIYFVDVRRPWSIAQLLPPVILASSGVYIPVHMIPLALRVVGYITPVPFVVETLQWITLLFNESRIAQYLFFLTAIYALYVTVSVLAINSVDRVVRK</sequence>
<evidence type="ECO:0000256" key="1">
    <source>
        <dbReference type="SAM" id="Phobius"/>
    </source>
</evidence>
<dbReference type="RefSeq" id="WP_014737459.1">
    <property type="nucleotide sequence ID" value="NC_017954.1"/>
</dbReference>
<gene>
    <name evidence="2" type="ordered locus">TCELL_0785</name>
</gene>
<dbReference type="GeneID" id="13013102"/>
<organism evidence="2 3">
    <name type="scientific">Thermogladius calderae (strain DSM 22663 / VKM B-2946 / 1633)</name>
    <dbReference type="NCBI Taxonomy" id="1184251"/>
    <lineage>
        <taxon>Archaea</taxon>
        <taxon>Thermoproteota</taxon>
        <taxon>Thermoprotei</taxon>
        <taxon>Desulfurococcales</taxon>
        <taxon>Desulfurococcaceae</taxon>
        <taxon>Thermogladius</taxon>
    </lineage>
</organism>
<dbReference type="AlphaFoldDB" id="I3TEM1"/>
<proteinExistence type="predicted"/>
<feature type="transmembrane region" description="Helical" evidence="1">
    <location>
        <begin position="88"/>
        <end position="108"/>
    </location>
</feature>
<protein>
    <recommendedName>
        <fullName evidence="4">ABC-2 type transporter</fullName>
    </recommendedName>
</protein>
<name>I3TEM1_THEC1</name>
<reference evidence="2 3" key="1">
    <citation type="journal article" date="2012" name="J. Bacteriol.">
        <title>Complete genome sequence of the hyperthermophilic cellulolytic Crenarchaeon 'Thermogladius cellulolyticus' 1633.</title>
        <authorList>
            <person name="Mardanov A.V."/>
            <person name="Kochetkova T.V."/>
            <person name="Beletsky A.V."/>
            <person name="Bonch-Osmolovskaya E.A."/>
            <person name="Ravin N.V."/>
            <person name="Skryabin K.G."/>
        </authorList>
    </citation>
    <scope>NUCLEOTIDE SEQUENCE [LARGE SCALE GENOMIC DNA]</scope>
    <source>
        <strain evidence="3">DSM 22663 / VKM B-2946 / 1633</strain>
    </source>
</reference>
<accession>I3TEM1</accession>
<feature type="transmembrane region" description="Helical" evidence="1">
    <location>
        <begin position="213"/>
        <end position="235"/>
    </location>
</feature>
<evidence type="ECO:0000313" key="2">
    <source>
        <dbReference type="EMBL" id="AFK51209.1"/>
    </source>
</evidence>
<evidence type="ECO:0000313" key="3">
    <source>
        <dbReference type="Proteomes" id="UP000005270"/>
    </source>
</evidence>
<keyword evidence="1" id="KW-0812">Transmembrane</keyword>
<feature type="transmembrane region" description="Helical" evidence="1">
    <location>
        <begin position="120"/>
        <end position="151"/>
    </location>
</feature>
<feature type="transmembrane region" description="Helical" evidence="1">
    <location>
        <begin position="163"/>
        <end position="185"/>
    </location>
</feature>
<keyword evidence="3" id="KW-1185">Reference proteome</keyword>
<dbReference type="EMBL" id="CP003531">
    <property type="protein sequence ID" value="AFK51209.1"/>
    <property type="molecule type" value="Genomic_DNA"/>
</dbReference>
<dbReference type="HOGENOM" id="CLU_1017831_0_0_2"/>
<dbReference type="STRING" id="1184251.TCELL_0785"/>